<name>A0A811RJX3_9POAL</name>
<evidence type="ECO:0000313" key="2">
    <source>
        <dbReference type="EMBL" id="CAD6270135.1"/>
    </source>
</evidence>
<dbReference type="Proteomes" id="UP000604825">
    <property type="component" value="Unassembled WGS sequence"/>
</dbReference>
<dbReference type="EMBL" id="CAJGYO010000015">
    <property type="protein sequence ID" value="CAD6270135.1"/>
    <property type="molecule type" value="Genomic_DNA"/>
</dbReference>
<reference evidence="2" key="1">
    <citation type="submission" date="2020-10" db="EMBL/GenBank/DDBJ databases">
        <authorList>
            <person name="Han B."/>
            <person name="Lu T."/>
            <person name="Zhao Q."/>
            <person name="Huang X."/>
            <person name="Zhao Y."/>
        </authorList>
    </citation>
    <scope>NUCLEOTIDE SEQUENCE</scope>
</reference>
<dbReference type="AlphaFoldDB" id="A0A811RJX3"/>
<feature type="region of interest" description="Disordered" evidence="1">
    <location>
        <begin position="135"/>
        <end position="161"/>
    </location>
</feature>
<feature type="compositionally biased region" description="Acidic residues" evidence="1">
    <location>
        <begin position="135"/>
        <end position="144"/>
    </location>
</feature>
<organism evidence="2 3">
    <name type="scientific">Miscanthus lutarioriparius</name>
    <dbReference type="NCBI Taxonomy" id="422564"/>
    <lineage>
        <taxon>Eukaryota</taxon>
        <taxon>Viridiplantae</taxon>
        <taxon>Streptophyta</taxon>
        <taxon>Embryophyta</taxon>
        <taxon>Tracheophyta</taxon>
        <taxon>Spermatophyta</taxon>
        <taxon>Magnoliopsida</taxon>
        <taxon>Liliopsida</taxon>
        <taxon>Poales</taxon>
        <taxon>Poaceae</taxon>
        <taxon>PACMAD clade</taxon>
        <taxon>Panicoideae</taxon>
        <taxon>Andropogonodae</taxon>
        <taxon>Andropogoneae</taxon>
        <taxon>Saccharinae</taxon>
        <taxon>Miscanthus</taxon>
    </lineage>
</organism>
<feature type="region of interest" description="Disordered" evidence="1">
    <location>
        <begin position="1"/>
        <end position="32"/>
    </location>
</feature>
<proteinExistence type="predicted"/>
<gene>
    <name evidence="2" type="ORF">NCGR_LOCUS53430</name>
</gene>
<sequence length="161" mass="16742">MLPTPPALVVPGGEARVGEGAPLQSPARPSTQPVPSALEVVIELSIEDELKDPTLPASTAPAAPIISTANVACATSALLDFPGLSTPCTGGSLDTSHDEEITRKLFVELNCEAIGIPGDSGLVILSSDCKEEIIEEEEVDEEEKKDEVKDKPTGSGSPSRR</sequence>
<evidence type="ECO:0000256" key="1">
    <source>
        <dbReference type="SAM" id="MobiDB-lite"/>
    </source>
</evidence>
<evidence type="ECO:0000313" key="3">
    <source>
        <dbReference type="Proteomes" id="UP000604825"/>
    </source>
</evidence>
<protein>
    <submittedName>
        <fullName evidence="2">Uncharacterized protein</fullName>
    </submittedName>
</protein>
<accession>A0A811RJX3</accession>
<comment type="caution">
    <text evidence="2">The sequence shown here is derived from an EMBL/GenBank/DDBJ whole genome shotgun (WGS) entry which is preliminary data.</text>
</comment>
<keyword evidence="3" id="KW-1185">Reference proteome</keyword>